<organism evidence="2">
    <name type="scientific">Yersinia pestis Java 9</name>
    <dbReference type="NCBI Taxonomy" id="880632"/>
    <lineage>
        <taxon>Bacteria</taxon>
        <taxon>Pseudomonadati</taxon>
        <taxon>Pseudomonadota</taxon>
        <taxon>Gammaproteobacteria</taxon>
        <taxon>Enterobacterales</taxon>
        <taxon>Yersiniaceae</taxon>
        <taxon>Yersinia</taxon>
    </lineage>
</organism>
<dbReference type="AlphaFoldDB" id="E8PSC6"/>
<sequence>MKKLILGLITASVFLLSACGGDDGELAGKWKGDKEGKVWVIKYNKDENDYTQIFMDKGNNGEELEGTVNSHLKRNGNWLGDQDDAPGHEKYFIKVIDKNTLQFRDDENDIYRRIQ</sequence>
<dbReference type="RefSeq" id="WP_013583047.1">
    <property type="nucleotide sequence ID" value="NC_015068.1"/>
</dbReference>
<evidence type="ECO:0000313" key="2">
    <source>
        <dbReference type="EMBL" id="ADW66926.1"/>
    </source>
</evidence>
<feature type="chain" id="PRO_5003229236" description="Lipoprotein" evidence="1">
    <location>
        <begin position="19"/>
        <end position="115"/>
    </location>
</feature>
<feature type="signal peptide" evidence="1">
    <location>
        <begin position="1"/>
        <end position="18"/>
    </location>
</feature>
<keyword evidence="1" id="KW-0732">Signal</keyword>
<dbReference type="EMBL" id="CP002181">
    <property type="protein sequence ID" value="ADW66926.1"/>
    <property type="molecule type" value="Genomic_DNA"/>
</dbReference>
<evidence type="ECO:0000256" key="1">
    <source>
        <dbReference type="SAM" id="SignalP"/>
    </source>
</evidence>
<reference evidence="2" key="1">
    <citation type="journal article" date="2012" name="PLoS ONE">
        <title>Novel Plasmids and Resistance Phenotypes in Yersinia pestis: Unique Plasmid Inventory of Strain Java 9 Mediates High Levels of Arsenic Resistance.</title>
        <authorList>
            <person name="Eppinger M."/>
            <person name="Radnedge L."/>
            <person name="Andersen G."/>
            <person name="Vietri N."/>
            <person name="Severson G."/>
            <person name="Mou S."/>
            <person name="Ravel J."/>
            <person name="Worsham P.L."/>
        </authorList>
    </citation>
    <scope>NUCLEOTIDE SEQUENCE [LARGE SCALE GENOMIC DNA]</scope>
    <source>
        <strain evidence="2">Java 9</strain>
        <plasmid evidence="2">pJARS36</plasmid>
    </source>
</reference>
<name>E8PSC6_YERPE</name>
<dbReference type="PROSITE" id="PS51257">
    <property type="entry name" value="PROKAR_LIPOPROTEIN"/>
    <property type="match status" value="1"/>
</dbReference>
<evidence type="ECO:0008006" key="3">
    <source>
        <dbReference type="Google" id="ProtNLM"/>
    </source>
</evidence>
<keyword evidence="2" id="KW-0614">Plasmid</keyword>
<accession>E8PSC6</accession>
<proteinExistence type="predicted"/>
<geneLocation type="plasmid" evidence="2">
    <name>pJARS36</name>
</geneLocation>
<protein>
    <recommendedName>
        <fullName evidence="3">Lipoprotein</fullName>
    </recommendedName>
</protein>
<gene>
    <name evidence="2" type="ORF">YPJ_pJARS362</name>
</gene>